<gene>
    <name evidence="1" type="ORF">DFQ10_106130</name>
</gene>
<organism evidence="1 2">
    <name type="scientific">Winogradskyella eximia</name>
    <dbReference type="NCBI Taxonomy" id="262006"/>
    <lineage>
        <taxon>Bacteria</taxon>
        <taxon>Pseudomonadati</taxon>
        <taxon>Bacteroidota</taxon>
        <taxon>Flavobacteriia</taxon>
        <taxon>Flavobacteriales</taxon>
        <taxon>Flavobacteriaceae</taxon>
        <taxon>Winogradskyella</taxon>
    </lineage>
</organism>
<evidence type="ECO:0000313" key="2">
    <source>
        <dbReference type="Proteomes" id="UP000256980"/>
    </source>
</evidence>
<dbReference type="Proteomes" id="UP000256980">
    <property type="component" value="Unassembled WGS sequence"/>
</dbReference>
<evidence type="ECO:0008006" key="3">
    <source>
        <dbReference type="Google" id="ProtNLM"/>
    </source>
</evidence>
<reference evidence="1 2" key="1">
    <citation type="submission" date="2018-07" db="EMBL/GenBank/DDBJ databases">
        <title>Genomic Encyclopedia of Type Strains, Phase III (KMG-III): the genomes of soil and plant-associated and newly described type strains.</title>
        <authorList>
            <person name="Whitman W."/>
        </authorList>
    </citation>
    <scope>NUCLEOTIDE SEQUENCE [LARGE SCALE GENOMIC DNA]</scope>
    <source>
        <strain evidence="1 2">CECT 7946</strain>
    </source>
</reference>
<sequence length="130" mass="14833">MVFFCSLILGAQEKQDATYPVYRGCKQELSFEETKKCTSDKIMDYIKVSFNYELADKVFPTDLTTKFHVEFTINKKGKTEQINVKAHHKAIAVDVIQLIKRMPKFKAAGTMNGKPVSTYFSALITVRLLN</sequence>
<comment type="caution">
    <text evidence="1">The sequence shown here is derived from an EMBL/GenBank/DDBJ whole genome shotgun (WGS) entry which is preliminary data.</text>
</comment>
<dbReference type="AlphaFoldDB" id="A0A3D9H129"/>
<dbReference type="Gene3D" id="3.30.1150.10">
    <property type="match status" value="1"/>
</dbReference>
<evidence type="ECO:0000313" key="1">
    <source>
        <dbReference type="EMBL" id="RED43218.1"/>
    </source>
</evidence>
<name>A0A3D9H129_9FLAO</name>
<keyword evidence="2" id="KW-1185">Reference proteome</keyword>
<proteinExistence type="predicted"/>
<dbReference type="EMBL" id="QRDV01000006">
    <property type="protein sequence ID" value="RED43218.1"/>
    <property type="molecule type" value="Genomic_DNA"/>
</dbReference>
<protein>
    <recommendedName>
        <fullName evidence="3">TonB-like protein</fullName>
    </recommendedName>
</protein>
<accession>A0A3D9H129</accession>